<dbReference type="Gene3D" id="3.60.40.10">
    <property type="entry name" value="PPM-type phosphatase domain"/>
    <property type="match status" value="1"/>
</dbReference>
<evidence type="ECO:0000313" key="8">
    <source>
        <dbReference type="EMBL" id="QTR54708.1"/>
    </source>
</evidence>
<proteinExistence type="predicted"/>
<keyword evidence="9" id="KW-1185">Reference proteome</keyword>
<dbReference type="PANTHER" id="PTHR43289:SF6">
    <property type="entry name" value="SERINE_THREONINE-PROTEIN KINASE NEKL-3"/>
    <property type="match status" value="1"/>
</dbReference>
<dbReference type="Pfam" id="PF00069">
    <property type="entry name" value="Pkinase"/>
    <property type="match status" value="1"/>
</dbReference>
<accession>A0A975III7</accession>
<dbReference type="PANTHER" id="PTHR43289">
    <property type="entry name" value="MITOGEN-ACTIVATED PROTEIN KINASE KINASE KINASE 20-RELATED"/>
    <property type="match status" value="1"/>
</dbReference>
<evidence type="ECO:0000256" key="2">
    <source>
        <dbReference type="ARBA" id="ARBA00022741"/>
    </source>
</evidence>
<reference evidence="8" key="1">
    <citation type="submission" date="2021-04" db="EMBL/GenBank/DDBJ databases">
        <title>Genomics, taxonomy and metabolism of representatives of sulfur bacteria of the genus Thiothrix: Thiothrix fructosivorans QT, Thiothrix unzii A1T and three new species, Thiothrix subterranea sp. nov., Thiothrix litoralis sp. nov. and 'Candidatus Thiothrix anitrata' sp. nov.</title>
        <authorList>
            <person name="Ravin N.V."/>
            <person name="Smolyakov D."/>
            <person name="Rudenko T.S."/>
            <person name="Mardanov A.V."/>
            <person name="Beletsky A.V."/>
            <person name="Markov N.D."/>
            <person name="Fomenkov A.I."/>
            <person name="Roberts R.J."/>
            <person name="Karnachuk O.V."/>
            <person name="Novikov A."/>
            <person name="Grabovich M.Y."/>
        </authorList>
    </citation>
    <scope>NUCLEOTIDE SEQUENCE</scope>
    <source>
        <strain evidence="8">A1</strain>
    </source>
</reference>
<dbReference type="CDD" id="cd00143">
    <property type="entry name" value="PP2Cc"/>
    <property type="match status" value="1"/>
</dbReference>
<evidence type="ECO:0000256" key="5">
    <source>
        <dbReference type="SAM" id="Phobius"/>
    </source>
</evidence>
<dbReference type="Gene3D" id="1.10.510.10">
    <property type="entry name" value="Transferase(Phosphotransferase) domain 1"/>
    <property type="match status" value="1"/>
</dbReference>
<dbReference type="Gene3D" id="3.30.200.20">
    <property type="entry name" value="Phosphorylase Kinase, domain 1"/>
    <property type="match status" value="1"/>
</dbReference>
<dbReference type="InterPro" id="IPR001932">
    <property type="entry name" value="PPM-type_phosphatase-like_dom"/>
</dbReference>
<dbReference type="SMART" id="SM00220">
    <property type="entry name" value="S_TKc"/>
    <property type="match status" value="1"/>
</dbReference>
<keyword evidence="1" id="KW-0808">Transferase</keyword>
<feature type="domain" description="Protein kinase" evidence="6">
    <location>
        <begin position="269"/>
        <end position="536"/>
    </location>
</feature>
<evidence type="ECO:0000313" key="9">
    <source>
        <dbReference type="Proteomes" id="UP000672009"/>
    </source>
</evidence>
<dbReference type="PROSITE" id="PS51746">
    <property type="entry name" value="PPM_2"/>
    <property type="match status" value="1"/>
</dbReference>
<dbReference type="InterPro" id="IPR000719">
    <property type="entry name" value="Prot_kinase_dom"/>
</dbReference>
<evidence type="ECO:0000256" key="4">
    <source>
        <dbReference type="ARBA" id="ARBA00022840"/>
    </source>
</evidence>
<dbReference type="InterPro" id="IPR008271">
    <property type="entry name" value="Ser/Thr_kinase_AS"/>
</dbReference>
<evidence type="ECO:0000259" key="7">
    <source>
        <dbReference type="PROSITE" id="PS51746"/>
    </source>
</evidence>
<dbReference type="Pfam" id="PF13672">
    <property type="entry name" value="PP2C_2"/>
    <property type="match status" value="1"/>
</dbReference>
<gene>
    <name evidence="8" type="ORF">J9260_06365</name>
</gene>
<dbReference type="Proteomes" id="UP000672009">
    <property type="component" value="Chromosome"/>
</dbReference>
<dbReference type="GO" id="GO:0004674">
    <property type="term" value="F:protein serine/threonine kinase activity"/>
    <property type="evidence" value="ECO:0007669"/>
    <property type="project" value="TreeGrafter"/>
</dbReference>
<feature type="domain" description="PPM-type phosphatase" evidence="7">
    <location>
        <begin position="8"/>
        <end position="236"/>
    </location>
</feature>
<dbReference type="RefSeq" id="WP_210220183.1">
    <property type="nucleotide sequence ID" value="NZ_CP072793.1"/>
</dbReference>
<keyword evidence="5" id="KW-0472">Membrane</keyword>
<dbReference type="PROSITE" id="PS50011">
    <property type="entry name" value="PROTEIN_KINASE_DOM"/>
    <property type="match status" value="1"/>
</dbReference>
<dbReference type="SMART" id="SM00331">
    <property type="entry name" value="PP2C_SIG"/>
    <property type="match status" value="1"/>
</dbReference>
<dbReference type="EMBL" id="CP072793">
    <property type="protein sequence ID" value="QTR54708.1"/>
    <property type="molecule type" value="Genomic_DNA"/>
</dbReference>
<dbReference type="SMART" id="SM00332">
    <property type="entry name" value="PP2Cc"/>
    <property type="match status" value="1"/>
</dbReference>
<protein>
    <submittedName>
        <fullName evidence="8">Bifunctional protein-serine/threonine kinase/phosphatase</fullName>
    </submittedName>
</protein>
<dbReference type="GO" id="GO:0005524">
    <property type="term" value="F:ATP binding"/>
    <property type="evidence" value="ECO:0007669"/>
    <property type="project" value="UniProtKB-KW"/>
</dbReference>
<evidence type="ECO:0000259" key="6">
    <source>
        <dbReference type="PROSITE" id="PS50011"/>
    </source>
</evidence>
<keyword evidence="5" id="KW-0812">Transmembrane</keyword>
<feature type="transmembrane region" description="Helical" evidence="5">
    <location>
        <begin position="552"/>
        <end position="573"/>
    </location>
</feature>
<keyword evidence="4" id="KW-0067">ATP-binding</keyword>
<evidence type="ECO:0000256" key="3">
    <source>
        <dbReference type="ARBA" id="ARBA00022777"/>
    </source>
</evidence>
<dbReference type="SUPFAM" id="SSF56112">
    <property type="entry name" value="Protein kinase-like (PK-like)"/>
    <property type="match status" value="1"/>
</dbReference>
<sequence>MKISLAITLGQHSIAGVKPQNEDFHGVCVPKGAVLDSKGIAIVLADGVSASEGGKEASQIAVHQFLDDYFSTPDSWTVKHAATKVLGALNLWLYNQGQREYAGSNGLATTFCAVIFKSQTAYLFHVGDSRIYRLRDGRLECLTKDHRIQFGTEREYLARALGIDARLDVDHRTQTLQEGDCYLLTTDGIHDVLDRESLESLLLASPHDPQQCAEKLVATALERGSQDNITCQIACIDSLPEANKDEFYGNLTRLPFPPDLKAGNVLDGYLILRELNATSRSQVYLAEDTLDTGVGKVVIKTPSVNFNDDPLYIDLFLHEEWVAKRLNSSHLIKLVEQASRPRTFLYSVVEYIEGKTLRQWMLDNPNPSVAQVRATIDQISRGLRTMHRLEMIHQDLKPDNVLIDHNNTLKIIDFGSTRIAGLAETQTVLQHNHIVGTASYSAPEYFRGQSGTTRSDIFSLGVVAYEMFTGRLPFGEIEPEKAAKKRFVYTSARLYNPEVPEWVDAALEKATQSSPEKRYELLSEFVADLTKPNSSLVGDGQSRPLLERNPVAFWRGVALLELLAIVGLVWLLAH</sequence>
<dbReference type="InterPro" id="IPR011009">
    <property type="entry name" value="Kinase-like_dom_sf"/>
</dbReference>
<dbReference type="AlphaFoldDB" id="A0A975III7"/>
<keyword evidence="2" id="KW-0547">Nucleotide-binding</keyword>
<keyword evidence="3 8" id="KW-0418">Kinase</keyword>
<evidence type="ECO:0000256" key="1">
    <source>
        <dbReference type="ARBA" id="ARBA00022679"/>
    </source>
</evidence>
<dbReference type="SUPFAM" id="SSF81606">
    <property type="entry name" value="PP2C-like"/>
    <property type="match status" value="1"/>
</dbReference>
<dbReference type="KEGG" id="tun:J9260_06365"/>
<organism evidence="8 9">
    <name type="scientific">Thiothrix unzii</name>
    <dbReference type="NCBI Taxonomy" id="111769"/>
    <lineage>
        <taxon>Bacteria</taxon>
        <taxon>Pseudomonadati</taxon>
        <taxon>Pseudomonadota</taxon>
        <taxon>Gammaproteobacteria</taxon>
        <taxon>Thiotrichales</taxon>
        <taxon>Thiotrichaceae</taxon>
        <taxon>Thiothrix</taxon>
    </lineage>
</organism>
<dbReference type="PROSITE" id="PS00108">
    <property type="entry name" value="PROTEIN_KINASE_ST"/>
    <property type="match status" value="1"/>
</dbReference>
<dbReference type="InterPro" id="IPR036457">
    <property type="entry name" value="PPM-type-like_dom_sf"/>
</dbReference>
<keyword evidence="5" id="KW-1133">Transmembrane helix</keyword>
<name>A0A975III7_9GAMM</name>
<dbReference type="CDD" id="cd14014">
    <property type="entry name" value="STKc_PknB_like"/>
    <property type="match status" value="1"/>
</dbReference>